<evidence type="ECO:0000256" key="13">
    <source>
        <dbReference type="ARBA" id="ARBA00049494"/>
    </source>
</evidence>
<comment type="pathway">
    <text evidence="2 14">Cofactor biosynthesis; FMN biosynthesis; FMN from riboflavin (ATP route): step 1/1.</text>
</comment>
<dbReference type="SUPFAM" id="SSF82114">
    <property type="entry name" value="Riboflavin kinase-like"/>
    <property type="match status" value="1"/>
</dbReference>
<dbReference type="SMART" id="SM00904">
    <property type="entry name" value="Flavokinase"/>
    <property type="match status" value="1"/>
</dbReference>
<dbReference type="GO" id="GO:0003919">
    <property type="term" value="F:FMN adenylyltransferase activity"/>
    <property type="evidence" value="ECO:0007669"/>
    <property type="project" value="UniProtKB-UniRule"/>
</dbReference>
<evidence type="ECO:0000256" key="1">
    <source>
        <dbReference type="ARBA" id="ARBA00004726"/>
    </source>
</evidence>
<dbReference type="EMBL" id="LR215050">
    <property type="protein sequence ID" value="VEU82500.1"/>
    <property type="molecule type" value="Genomic_DNA"/>
</dbReference>
<evidence type="ECO:0000256" key="14">
    <source>
        <dbReference type="PIRNR" id="PIRNR004491"/>
    </source>
</evidence>
<name>A0A449BJ93_9MOLU</name>
<dbReference type="CDD" id="cd02064">
    <property type="entry name" value="FAD_synthetase_N"/>
    <property type="match status" value="1"/>
</dbReference>
<dbReference type="InterPro" id="IPR023465">
    <property type="entry name" value="Riboflavin_kinase_dom_sf"/>
</dbReference>
<evidence type="ECO:0000256" key="9">
    <source>
        <dbReference type="ARBA" id="ARBA00022827"/>
    </source>
</evidence>
<keyword evidence="5 14" id="KW-0808">Transferase</keyword>
<dbReference type="InterPro" id="IPR015864">
    <property type="entry name" value="FAD_synthase"/>
</dbReference>
<dbReference type="Gene3D" id="2.40.30.30">
    <property type="entry name" value="Riboflavin kinase-like"/>
    <property type="match status" value="1"/>
</dbReference>
<dbReference type="AlphaFoldDB" id="A0A449BJ93"/>
<comment type="catalytic activity">
    <reaction evidence="12 14">
        <text>riboflavin + ATP = FMN + ADP + H(+)</text>
        <dbReference type="Rhea" id="RHEA:14357"/>
        <dbReference type="ChEBI" id="CHEBI:15378"/>
        <dbReference type="ChEBI" id="CHEBI:30616"/>
        <dbReference type="ChEBI" id="CHEBI:57986"/>
        <dbReference type="ChEBI" id="CHEBI:58210"/>
        <dbReference type="ChEBI" id="CHEBI:456216"/>
        <dbReference type="EC" id="2.7.1.26"/>
    </reaction>
</comment>
<evidence type="ECO:0000256" key="8">
    <source>
        <dbReference type="ARBA" id="ARBA00022777"/>
    </source>
</evidence>
<comment type="similarity">
    <text evidence="14">Belongs to the ribF family.</text>
</comment>
<keyword evidence="3 14" id="KW-0285">Flavoprotein</keyword>
<keyword evidence="7 14" id="KW-0547">Nucleotide-binding</keyword>
<evidence type="ECO:0000256" key="3">
    <source>
        <dbReference type="ARBA" id="ARBA00022630"/>
    </source>
</evidence>
<dbReference type="Pfam" id="PF01687">
    <property type="entry name" value="Flavokinase"/>
    <property type="match status" value="1"/>
</dbReference>
<dbReference type="NCBIfam" id="NF004162">
    <property type="entry name" value="PRK05627.1-5"/>
    <property type="match status" value="1"/>
</dbReference>
<dbReference type="UniPathway" id="UPA00276">
    <property type="reaction ID" value="UER00406"/>
</dbReference>
<keyword evidence="10 14" id="KW-0067">ATP-binding</keyword>
<dbReference type="InterPro" id="IPR015865">
    <property type="entry name" value="Riboflavin_kinase_bac/euk"/>
</dbReference>
<dbReference type="GO" id="GO:0006747">
    <property type="term" value="P:FAD biosynthetic process"/>
    <property type="evidence" value="ECO:0007669"/>
    <property type="project" value="UniProtKB-UniRule"/>
</dbReference>
<dbReference type="GO" id="GO:0009398">
    <property type="term" value="P:FMN biosynthetic process"/>
    <property type="evidence" value="ECO:0007669"/>
    <property type="project" value="UniProtKB-UniRule"/>
</dbReference>
<dbReference type="STRING" id="1408416.GCA_000702765_00968"/>
<reference evidence="16 17" key="1">
    <citation type="submission" date="2019-01" db="EMBL/GenBank/DDBJ databases">
        <authorList>
            <consortium name="Pathogen Informatics"/>
        </authorList>
    </citation>
    <scope>NUCLEOTIDE SEQUENCE [LARGE SCALE GENOMIC DNA]</scope>
    <source>
        <strain evidence="16 17">NCTC10172</strain>
    </source>
</reference>
<dbReference type="PANTHER" id="PTHR22749:SF6">
    <property type="entry name" value="RIBOFLAVIN KINASE"/>
    <property type="match status" value="1"/>
</dbReference>
<accession>A0A449BJ93</accession>
<evidence type="ECO:0000313" key="17">
    <source>
        <dbReference type="Proteomes" id="UP000290909"/>
    </source>
</evidence>
<evidence type="ECO:0000256" key="11">
    <source>
        <dbReference type="ARBA" id="ARBA00023268"/>
    </source>
</evidence>
<evidence type="ECO:0000256" key="6">
    <source>
        <dbReference type="ARBA" id="ARBA00022695"/>
    </source>
</evidence>
<dbReference type="InterPro" id="IPR002606">
    <property type="entry name" value="Riboflavin_kinase_bac"/>
</dbReference>
<evidence type="ECO:0000313" key="16">
    <source>
        <dbReference type="EMBL" id="VEU82500.1"/>
    </source>
</evidence>
<dbReference type="Gene3D" id="3.40.50.620">
    <property type="entry name" value="HUPs"/>
    <property type="match status" value="1"/>
</dbReference>
<protein>
    <recommendedName>
        <fullName evidence="14">Riboflavin biosynthesis protein</fullName>
    </recommendedName>
    <domain>
        <recommendedName>
            <fullName evidence="14">Riboflavin kinase</fullName>
            <ecNumber evidence="14">2.7.1.26</ecNumber>
        </recommendedName>
        <alternativeName>
            <fullName evidence="14">Flavokinase</fullName>
        </alternativeName>
    </domain>
    <domain>
        <recommendedName>
            <fullName evidence="14">FMN adenylyltransferase</fullName>
            <ecNumber evidence="14">2.7.7.2</ecNumber>
        </recommendedName>
        <alternativeName>
            <fullName evidence="14">FAD pyrophosphorylase</fullName>
        </alternativeName>
        <alternativeName>
            <fullName evidence="14">FAD synthase</fullName>
        </alternativeName>
    </domain>
</protein>
<dbReference type="Proteomes" id="UP000290909">
    <property type="component" value="Chromosome"/>
</dbReference>
<dbReference type="GO" id="GO:0005524">
    <property type="term" value="F:ATP binding"/>
    <property type="evidence" value="ECO:0007669"/>
    <property type="project" value="UniProtKB-UniRule"/>
</dbReference>
<proteinExistence type="inferred from homology"/>
<evidence type="ECO:0000256" key="7">
    <source>
        <dbReference type="ARBA" id="ARBA00022741"/>
    </source>
</evidence>
<dbReference type="UniPathway" id="UPA00277">
    <property type="reaction ID" value="UER00407"/>
</dbReference>
<dbReference type="PANTHER" id="PTHR22749">
    <property type="entry name" value="RIBOFLAVIN KINASE/FMN ADENYLYLTRANSFERASE"/>
    <property type="match status" value="1"/>
</dbReference>
<dbReference type="NCBIfam" id="TIGR00083">
    <property type="entry name" value="ribF"/>
    <property type="match status" value="1"/>
</dbReference>
<keyword evidence="4 14" id="KW-0288">FMN</keyword>
<keyword evidence="17" id="KW-1185">Reference proteome</keyword>
<evidence type="ECO:0000256" key="4">
    <source>
        <dbReference type="ARBA" id="ARBA00022643"/>
    </source>
</evidence>
<evidence type="ECO:0000256" key="2">
    <source>
        <dbReference type="ARBA" id="ARBA00005201"/>
    </source>
</evidence>
<dbReference type="KEGG" id="ahk:NCTC10172_00514"/>
<comment type="pathway">
    <text evidence="1 14">Cofactor biosynthesis; FAD biosynthesis; FAD from FMN: step 1/1.</text>
</comment>
<dbReference type="SUPFAM" id="SSF52374">
    <property type="entry name" value="Nucleotidylyl transferase"/>
    <property type="match status" value="1"/>
</dbReference>
<comment type="catalytic activity">
    <reaction evidence="13 14">
        <text>FMN + ATP + H(+) = FAD + diphosphate</text>
        <dbReference type="Rhea" id="RHEA:17237"/>
        <dbReference type="ChEBI" id="CHEBI:15378"/>
        <dbReference type="ChEBI" id="CHEBI:30616"/>
        <dbReference type="ChEBI" id="CHEBI:33019"/>
        <dbReference type="ChEBI" id="CHEBI:57692"/>
        <dbReference type="ChEBI" id="CHEBI:58210"/>
        <dbReference type="EC" id="2.7.7.2"/>
    </reaction>
</comment>
<keyword evidence="6 14" id="KW-0548">Nucleotidyltransferase</keyword>
<evidence type="ECO:0000256" key="10">
    <source>
        <dbReference type="ARBA" id="ARBA00022840"/>
    </source>
</evidence>
<dbReference type="GO" id="GO:0009231">
    <property type="term" value="P:riboflavin biosynthetic process"/>
    <property type="evidence" value="ECO:0007669"/>
    <property type="project" value="InterPro"/>
</dbReference>
<sequence>MKLFHDNYQNITNNEPLTLAIGNFDGVHIGHQNIMKMTKKYKDTKSAAMTFSPHPVSVITKTVIPTLMDDHDKANFLEKMGMDYFFIINFTPDFSKLSVDDFINFLKKINVKRLVIGRDFKFAYRGQGNVTDLEKHFEVDLVEDLLYKNTRVSTTYIKQLLDQANISLASKLLNRTYNIHGEVVHGDKVGRLIGFPTANIDYKNYYLPKVGIYAVKVLIDGKMFLGCANLGHNPTLNYSSSKRLEVFIIDYDGDLYQKEITIYFEHYLRDEVKFDNLDALIDQIKKDVEETIQLSKNSLSYGKIKILGGNLIWKWLLQLFQMMTQTKFKKDLLMKNSFQLD</sequence>
<dbReference type="InterPro" id="IPR023468">
    <property type="entry name" value="Riboflavin_kinase"/>
</dbReference>
<feature type="domain" description="Riboflavin kinase" evidence="15">
    <location>
        <begin position="172"/>
        <end position="296"/>
    </location>
</feature>
<evidence type="ECO:0000259" key="15">
    <source>
        <dbReference type="SMART" id="SM00904"/>
    </source>
</evidence>
<gene>
    <name evidence="16" type="primary">ribF</name>
    <name evidence="16" type="ORF">NCTC10172_00514</name>
</gene>
<evidence type="ECO:0000256" key="5">
    <source>
        <dbReference type="ARBA" id="ARBA00022679"/>
    </source>
</evidence>
<evidence type="ECO:0000256" key="12">
    <source>
        <dbReference type="ARBA" id="ARBA00047880"/>
    </source>
</evidence>
<dbReference type="Pfam" id="PF06574">
    <property type="entry name" value="FAD_syn"/>
    <property type="match status" value="1"/>
</dbReference>
<dbReference type="EC" id="2.7.7.2" evidence="14"/>
<keyword evidence="8 14" id="KW-0418">Kinase</keyword>
<dbReference type="GO" id="GO:0008531">
    <property type="term" value="F:riboflavin kinase activity"/>
    <property type="evidence" value="ECO:0007669"/>
    <property type="project" value="UniProtKB-UniRule"/>
</dbReference>
<dbReference type="EC" id="2.7.1.26" evidence="14"/>
<dbReference type="PIRSF" id="PIRSF004491">
    <property type="entry name" value="FAD_Synth"/>
    <property type="match status" value="1"/>
</dbReference>
<organism evidence="16 17">
    <name type="scientific">Acholeplasma hippikon</name>
    <dbReference type="NCBI Taxonomy" id="264636"/>
    <lineage>
        <taxon>Bacteria</taxon>
        <taxon>Bacillati</taxon>
        <taxon>Mycoplasmatota</taxon>
        <taxon>Mollicutes</taxon>
        <taxon>Acholeplasmatales</taxon>
        <taxon>Acholeplasmataceae</taxon>
        <taxon>Acholeplasma</taxon>
    </lineage>
</organism>
<keyword evidence="11" id="KW-0511">Multifunctional enzyme</keyword>
<dbReference type="InterPro" id="IPR014729">
    <property type="entry name" value="Rossmann-like_a/b/a_fold"/>
</dbReference>
<keyword evidence="9 14" id="KW-0274">FAD</keyword>